<proteinExistence type="predicted"/>
<gene>
    <name evidence="2" type="ORF">AVDCRST_MAG49-3004</name>
</gene>
<evidence type="ECO:0000256" key="1">
    <source>
        <dbReference type="SAM" id="MobiDB-lite"/>
    </source>
</evidence>
<dbReference type="AlphaFoldDB" id="A0A6J4V5P2"/>
<feature type="compositionally biased region" description="Basic residues" evidence="1">
    <location>
        <begin position="88"/>
        <end position="113"/>
    </location>
</feature>
<sequence>GPRSLRRPAPPRPARRGRCRRRGGPRTGGAARRPAGVLGPPGAAQRALAGGRGDHRPARPRHRRRPAPGQRSRLRRHASARPAAPRPGSRRRCRPRLLLRRPGRGRHHPHHAATARTAEVPRRRGRRTPRRLGQHLARPGRRQRHRAPVPPVVGRPPRPLVRRLAVHRLGAL</sequence>
<name>A0A6J4V5P2_9BACT</name>
<feature type="compositionally biased region" description="Basic residues" evidence="1">
    <location>
        <begin position="13"/>
        <end position="24"/>
    </location>
</feature>
<evidence type="ECO:0000313" key="2">
    <source>
        <dbReference type="EMBL" id="CAA9565388.1"/>
    </source>
</evidence>
<feature type="region of interest" description="Disordered" evidence="1">
    <location>
        <begin position="1"/>
        <end position="156"/>
    </location>
</feature>
<reference evidence="2" key="1">
    <citation type="submission" date="2020-02" db="EMBL/GenBank/DDBJ databases">
        <authorList>
            <person name="Meier V. D."/>
        </authorList>
    </citation>
    <scope>NUCLEOTIDE SEQUENCE</scope>
    <source>
        <strain evidence="2">AVDCRST_MAG49</strain>
    </source>
</reference>
<dbReference type="EMBL" id="CADCWG010000201">
    <property type="protein sequence ID" value="CAA9565388.1"/>
    <property type="molecule type" value="Genomic_DNA"/>
</dbReference>
<organism evidence="2">
    <name type="scientific">uncultured Thermomicrobiales bacterium</name>
    <dbReference type="NCBI Taxonomy" id="1645740"/>
    <lineage>
        <taxon>Bacteria</taxon>
        <taxon>Pseudomonadati</taxon>
        <taxon>Thermomicrobiota</taxon>
        <taxon>Thermomicrobia</taxon>
        <taxon>Thermomicrobiales</taxon>
        <taxon>environmental samples</taxon>
    </lineage>
</organism>
<feature type="compositionally biased region" description="Low complexity" evidence="1">
    <location>
        <begin position="28"/>
        <end position="49"/>
    </location>
</feature>
<feature type="compositionally biased region" description="Basic residues" evidence="1">
    <location>
        <begin position="123"/>
        <end position="147"/>
    </location>
</feature>
<feature type="compositionally biased region" description="Basic residues" evidence="1">
    <location>
        <begin position="58"/>
        <end position="79"/>
    </location>
</feature>
<feature type="non-terminal residue" evidence="2">
    <location>
        <position position="172"/>
    </location>
</feature>
<feature type="non-terminal residue" evidence="2">
    <location>
        <position position="1"/>
    </location>
</feature>
<accession>A0A6J4V5P2</accession>
<protein>
    <submittedName>
        <fullName evidence="2">Uncharacterized protein</fullName>
    </submittedName>
</protein>